<dbReference type="EMBL" id="JACJVO010000021">
    <property type="protein sequence ID" value="MBB6732574.1"/>
    <property type="molecule type" value="Genomic_DNA"/>
</dbReference>
<dbReference type="AlphaFoldDB" id="A0A7X0SMF2"/>
<dbReference type="Gene3D" id="3.40.50.2000">
    <property type="entry name" value="Glycogen Phosphorylase B"/>
    <property type="match status" value="2"/>
</dbReference>
<evidence type="ECO:0000313" key="5">
    <source>
        <dbReference type="Proteomes" id="UP000564644"/>
    </source>
</evidence>
<gene>
    <name evidence="4" type="ORF">H7C18_16755</name>
</gene>
<feature type="region of interest" description="Disordered" evidence="3">
    <location>
        <begin position="455"/>
        <end position="536"/>
    </location>
</feature>
<sequence>MTGAKPKLLLFSHICSPIYVTGAEKLLLSFAKELNRSFDCVLVVPREGAIAQAARQFGIPVETLDLPLCIALYVALPHLENELNDLIQSHAWAPLVELLMRHRPAYVWANTCVHPLPAIAAGALGIPVIWALMETINPNSHRAHAAGVIETNSDRIVGISRTVLEPLQGVATPGKMLVLPPFINRDELLPDTWEAHRQRHRRSHGWGEHHRVAGYIASTIYPNKGLKEFVEAVLPIAAADSRVRLLIVGNSSDDEYTASCRQLIRKAGLEDRAAWVRFAERIEAVYPAMDVVIVPSLLKEGFGMAALEGMTFGKPVISFASGGLSEIHEATGSTEYLVAPGDVPGLRRLAQALLSDDGLRAETGRRNEMAARLSFGIDAFRGRLDAFIGQLPPPSDGQLFSSGLVRGSDPSVYWIEQAKKRPFPSDEHLRQHGFRFEDIMTIPDERLRKFPNGTPMFFVGEMQQPPSGPPAGAPPAKGRSTRRRRRASRSERTRARLSRGRKKARTRSRAKPRARPGRRMRRAGRRRRAGAKRLRR</sequence>
<dbReference type="Pfam" id="PF13692">
    <property type="entry name" value="Glyco_trans_1_4"/>
    <property type="match status" value="1"/>
</dbReference>
<keyword evidence="1" id="KW-0328">Glycosyltransferase</keyword>
<dbReference type="CDD" id="cd03801">
    <property type="entry name" value="GT4_PimA-like"/>
    <property type="match status" value="1"/>
</dbReference>
<evidence type="ECO:0000256" key="3">
    <source>
        <dbReference type="SAM" id="MobiDB-lite"/>
    </source>
</evidence>
<dbReference type="Proteomes" id="UP000564644">
    <property type="component" value="Unassembled WGS sequence"/>
</dbReference>
<dbReference type="RefSeq" id="WP_185130244.1">
    <property type="nucleotide sequence ID" value="NZ_JACJVO010000021.1"/>
</dbReference>
<evidence type="ECO:0000313" key="4">
    <source>
        <dbReference type="EMBL" id="MBB6732574.1"/>
    </source>
</evidence>
<evidence type="ECO:0000256" key="2">
    <source>
        <dbReference type="ARBA" id="ARBA00022679"/>
    </source>
</evidence>
<organism evidence="4 5">
    <name type="scientific">Cohnella zeiphila</name>
    <dbReference type="NCBI Taxonomy" id="2761120"/>
    <lineage>
        <taxon>Bacteria</taxon>
        <taxon>Bacillati</taxon>
        <taxon>Bacillota</taxon>
        <taxon>Bacilli</taxon>
        <taxon>Bacillales</taxon>
        <taxon>Paenibacillaceae</taxon>
        <taxon>Cohnella</taxon>
    </lineage>
</organism>
<keyword evidence="2 4" id="KW-0808">Transferase</keyword>
<comment type="caution">
    <text evidence="4">The sequence shown here is derived from an EMBL/GenBank/DDBJ whole genome shotgun (WGS) entry which is preliminary data.</text>
</comment>
<keyword evidence="5" id="KW-1185">Reference proteome</keyword>
<reference evidence="4 5" key="1">
    <citation type="submission" date="2020-08" db="EMBL/GenBank/DDBJ databases">
        <title>Cohnella phylogeny.</title>
        <authorList>
            <person name="Dunlap C."/>
        </authorList>
    </citation>
    <scope>NUCLEOTIDE SEQUENCE [LARGE SCALE GENOMIC DNA]</scope>
    <source>
        <strain evidence="4 5">CBP 2801</strain>
    </source>
</reference>
<dbReference type="GO" id="GO:0016757">
    <property type="term" value="F:glycosyltransferase activity"/>
    <property type="evidence" value="ECO:0007669"/>
    <property type="project" value="UniProtKB-KW"/>
</dbReference>
<proteinExistence type="predicted"/>
<feature type="compositionally biased region" description="Basic residues" evidence="3">
    <location>
        <begin position="495"/>
        <end position="536"/>
    </location>
</feature>
<accession>A0A7X0SMF2</accession>
<protein>
    <submittedName>
        <fullName evidence="4">Glycosyltransferase family 4 protein</fullName>
    </submittedName>
</protein>
<evidence type="ECO:0000256" key="1">
    <source>
        <dbReference type="ARBA" id="ARBA00022676"/>
    </source>
</evidence>
<dbReference type="SUPFAM" id="SSF53756">
    <property type="entry name" value="UDP-Glycosyltransferase/glycogen phosphorylase"/>
    <property type="match status" value="1"/>
</dbReference>
<name>A0A7X0SMF2_9BACL</name>
<dbReference type="PANTHER" id="PTHR12526">
    <property type="entry name" value="GLYCOSYLTRANSFERASE"/>
    <property type="match status" value="1"/>
</dbReference>
<dbReference type="PANTHER" id="PTHR12526:SF510">
    <property type="entry name" value="D-INOSITOL 3-PHOSPHATE GLYCOSYLTRANSFERASE"/>
    <property type="match status" value="1"/>
</dbReference>